<evidence type="ECO:0000313" key="1">
    <source>
        <dbReference type="EMBL" id="KAH6938983.1"/>
    </source>
</evidence>
<proteinExistence type="predicted"/>
<name>A0ACB7SVT7_HYAAI</name>
<comment type="caution">
    <text evidence="1">The sequence shown here is derived from an EMBL/GenBank/DDBJ whole genome shotgun (WGS) entry which is preliminary data.</text>
</comment>
<dbReference type="Proteomes" id="UP000821845">
    <property type="component" value="Chromosome 2"/>
</dbReference>
<organism evidence="1 2">
    <name type="scientific">Hyalomma asiaticum</name>
    <name type="common">Tick</name>
    <dbReference type="NCBI Taxonomy" id="266040"/>
    <lineage>
        <taxon>Eukaryota</taxon>
        <taxon>Metazoa</taxon>
        <taxon>Ecdysozoa</taxon>
        <taxon>Arthropoda</taxon>
        <taxon>Chelicerata</taxon>
        <taxon>Arachnida</taxon>
        <taxon>Acari</taxon>
        <taxon>Parasitiformes</taxon>
        <taxon>Ixodida</taxon>
        <taxon>Ixodoidea</taxon>
        <taxon>Ixodidae</taxon>
        <taxon>Hyalomminae</taxon>
        <taxon>Hyalomma</taxon>
    </lineage>
</organism>
<keyword evidence="2" id="KW-1185">Reference proteome</keyword>
<accession>A0ACB7SVT7</accession>
<evidence type="ECO:0000313" key="2">
    <source>
        <dbReference type="Proteomes" id="UP000821845"/>
    </source>
</evidence>
<dbReference type="EMBL" id="CM023482">
    <property type="protein sequence ID" value="KAH6938983.1"/>
    <property type="molecule type" value="Genomic_DNA"/>
</dbReference>
<reference evidence="1" key="1">
    <citation type="submission" date="2020-05" db="EMBL/GenBank/DDBJ databases">
        <title>Large-scale comparative analyses of tick genomes elucidate their genetic diversity and vector capacities.</title>
        <authorList>
            <person name="Jia N."/>
            <person name="Wang J."/>
            <person name="Shi W."/>
            <person name="Du L."/>
            <person name="Sun Y."/>
            <person name="Zhan W."/>
            <person name="Jiang J."/>
            <person name="Wang Q."/>
            <person name="Zhang B."/>
            <person name="Ji P."/>
            <person name="Sakyi L.B."/>
            <person name="Cui X."/>
            <person name="Yuan T."/>
            <person name="Jiang B."/>
            <person name="Yang W."/>
            <person name="Lam T.T.-Y."/>
            <person name="Chang Q."/>
            <person name="Ding S."/>
            <person name="Wang X."/>
            <person name="Zhu J."/>
            <person name="Ruan X."/>
            <person name="Zhao L."/>
            <person name="Wei J."/>
            <person name="Que T."/>
            <person name="Du C."/>
            <person name="Cheng J."/>
            <person name="Dai P."/>
            <person name="Han X."/>
            <person name="Huang E."/>
            <person name="Gao Y."/>
            <person name="Liu J."/>
            <person name="Shao H."/>
            <person name="Ye R."/>
            <person name="Li L."/>
            <person name="Wei W."/>
            <person name="Wang X."/>
            <person name="Wang C."/>
            <person name="Yang T."/>
            <person name="Huo Q."/>
            <person name="Li W."/>
            <person name="Guo W."/>
            <person name="Chen H."/>
            <person name="Zhou L."/>
            <person name="Ni X."/>
            <person name="Tian J."/>
            <person name="Zhou Y."/>
            <person name="Sheng Y."/>
            <person name="Liu T."/>
            <person name="Pan Y."/>
            <person name="Xia L."/>
            <person name="Li J."/>
            <person name="Zhao F."/>
            <person name="Cao W."/>
        </authorList>
    </citation>
    <scope>NUCLEOTIDE SEQUENCE</scope>
    <source>
        <strain evidence="1">Hyas-2018</strain>
    </source>
</reference>
<gene>
    <name evidence="1" type="ORF">HPB50_015344</name>
</gene>
<protein>
    <submittedName>
        <fullName evidence="1">Uncharacterized protein</fullName>
    </submittedName>
</protein>
<sequence length="291" mass="32452">MTVEVIGEDISADAITEEAGCKTAGARRSRPRPREVDLANDIEARTSALGTGQQGAKSRNVKGKVIKAGRMPKLPKEEMKIVVRPQGGLDIVKVGAPTCNLCGGAHMTADKACKARFKTPYVIHRRRWERQQANNQTTQQDYPPLQPTRPRSRSRSRGRSRSHSRRTRIRGPTRSRSRTPAPGDKVSWADTTWGTAREGVGKALKVPEQNQTAGNGIKEALRKENSPMRELLQKLMHEVHELRRERAAAEQNKQPEQPNAQASVPSADAPHRLRRNGRSNSERVREVPRAR</sequence>